<evidence type="ECO:0000313" key="10">
    <source>
        <dbReference type="Proteomes" id="UP000266426"/>
    </source>
</evidence>
<evidence type="ECO:0000256" key="3">
    <source>
        <dbReference type="ARBA" id="ARBA00022676"/>
    </source>
</evidence>
<keyword evidence="5 8" id="KW-0812">Transmembrane</keyword>
<feature type="transmembrane region" description="Helical" evidence="8">
    <location>
        <begin position="244"/>
        <end position="264"/>
    </location>
</feature>
<keyword evidence="3" id="KW-0328">Glycosyltransferase</keyword>
<comment type="subcellular location">
    <subcellularLocation>
        <location evidence="1">Cell membrane</location>
        <topology evidence="1">Multi-pass membrane protein</topology>
    </subcellularLocation>
</comment>
<evidence type="ECO:0000313" key="9">
    <source>
        <dbReference type="EMBL" id="RJP56161.1"/>
    </source>
</evidence>
<dbReference type="InterPro" id="IPR050297">
    <property type="entry name" value="LipidA_mod_glycosyltrf_83"/>
</dbReference>
<feature type="transmembrane region" description="Helical" evidence="8">
    <location>
        <begin position="357"/>
        <end position="377"/>
    </location>
</feature>
<feature type="transmembrane region" description="Helical" evidence="8">
    <location>
        <begin position="83"/>
        <end position="105"/>
    </location>
</feature>
<dbReference type="Proteomes" id="UP000266426">
    <property type="component" value="Unassembled WGS sequence"/>
</dbReference>
<protein>
    <submittedName>
        <fullName evidence="9">Uncharacterized protein</fullName>
    </submittedName>
</protein>
<dbReference type="GO" id="GO:0009103">
    <property type="term" value="P:lipopolysaccharide biosynthetic process"/>
    <property type="evidence" value="ECO:0007669"/>
    <property type="project" value="UniProtKB-ARBA"/>
</dbReference>
<keyword evidence="7 8" id="KW-0472">Membrane</keyword>
<dbReference type="EMBL" id="QZJZ01000101">
    <property type="protein sequence ID" value="RJP56161.1"/>
    <property type="molecule type" value="Genomic_DNA"/>
</dbReference>
<feature type="transmembrane region" description="Helical" evidence="8">
    <location>
        <begin position="210"/>
        <end position="232"/>
    </location>
</feature>
<gene>
    <name evidence="9" type="ORF">C4541_12955</name>
</gene>
<evidence type="ECO:0000256" key="1">
    <source>
        <dbReference type="ARBA" id="ARBA00004651"/>
    </source>
</evidence>
<evidence type="ECO:0000256" key="5">
    <source>
        <dbReference type="ARBA" id="ARBA00022692"/>
    </source>
</evidence>
<name>A0A3A4R1L8_9BACT</name>
<comment type="caution">
    <text evidence="9">The sequence shown here is derived from an EMBL/GenBank/DDBJ whole genome shotgun (WGS) entry which is preliminary data.</text>
</comment>
<evidence type="ECO:0000256" key="2">
    <source>
        <dbReference type="ARBA" id="ARBA00022475"/>
    </source>
</evidence>
<dbReference type="AlphaFoldDB" id="A0A3A4R1L8"/>
<feature type="transmembrane region" description="Helical" evidence="8">
    <location>
        <begin position="161"/>
        <end position="190"/>
    </location>
</feature>
<feature type="transmembrane region" description="Helical" evidence="8">
    <location>
        <begin position="6"/>
        <end position="23"/>
    </location>
</feature>
<feature type="transmembrane region" description="Helical" evidence="8">
    <location>
        <begin position="270"/>
        <end position="289"/>
    </location>
</feature>
<feature type="transmembrane region" description="Helical" evidence="8">
    <location>
        <begin position="55"/>
        <end position="77"/>
    </location>
</feature>
<organism evidence="9 10">
    <name type="scientific">Candidatus Auribacter fodinae</name>
    <dbReference type="NCBI Taxonomy" id="2093366"/>
    <lineage>
        <taxon>Bacteria</taxon>
        <taxon>Pseudomonadati</taxon>
        <taxon>Candidatus Auribacterota</taxon>
        <taxon>Candidatus Auribacteria</taxon>
        <taxon>Candidatus Auribacterales</taxon>
        <taxon>Candidatus Auribacteraceae</taxon>
        <taxon>Candidatus Auribacter</taxon>
    </lineage>
</organism>
<evidence type="ECO:0000256" key="7">
    <source>
        <dbReference type="ARBA" id="ARBA00023136"/>
    </source>
</evidence>
<accession>A0A3A4R1L8</accession>
<dbReference type="PANTHER" id="PTHR33908:SF11">
    <property type="entry name" value="MEMBRANE PROTEIN"/>
    <property type="match status" value="1"/>
</dbReference>
<feature type="transmembrane region" description="Helical" evidence="8">
    <location>
        <begin position="138"/>
        <end position="154"/>
    </location>
</feature>
<feature type="transmembrane region" description="Helical" evidence="8">
    <location>
        <begin position="332"/>
        <end position="348"/>
    </location>
</feature>
<evidence type="ECO:0000256" key="4">
    <source>
        <dbReference type="ARBA" id="ARBA00022679"/>
    </source>
</evidence>
<keyword evidence="2" id="KW-1003">Cell membrane</keyword>
<dbReference type="PANTHER" id="PTHR33908">
    <property type="entry name" value="MANNOSYLTRANSFERASE YKCB-RELATED"/>
    <property type="match status" value="1"/>
</dbReference>
<reference evidence="9 10" key="1">
    <citation type="journal article" date="2017" name="ISME J.">
        <title>Energy and carbon metabolisms in a deep terrestrial subsurface fluid microbial community.</title>
        <authorList>
            <person name="Momper L."/>
            <person name="Jungbluth S.P."/>
            <person name="Lee M.D."/>
            <person name="Amend J.P."/>
        </authorList>
    </citation>
    <scope>NUCLEOTIDE SEQUENCE [LARGE SCALE GENOMIC DNA]</scope>
    <source>
        <strain evidence="9">SURF_26</strain>
    </source>
</reference>
<proteinExistence type="predicted"/>
<keyword evidence="6 8" id="KW-1133">Transmembrane helix</keyword>
<keyword evidence="4" id="KW-0808">Transferase</keyword>
<sequence length="617" mass="71266">MKKTLLQYSVIFIIFVIGIIYRVHSIMGTADYFTSDTGVLCLMAKHIRLGLEFPVFWYGHSYLGALPAYFLSVFFWIFGTGLFAFKIYALFFSVLSFILIVLMARSLFDKRVALLCLAFLAIPPHSLIVTIAYGGYQAYILLGIVFLWILGNYVRTEKRLFFFLTAVVAGFGWYSHPMFIYFILLFIVTYSIRYVISKESTFMIFHIEKIFAWCIFFLVGAIPYFIGLSRNFHYYNPLGNSDSNIFALLKSFVWAVLFKIPHILSFDRGYPAFSVINSIFYIFLFILVISEIVQFLKSKAFAPKHLFSLFFITTIITFSYEQNYEDLGTSRHLMHLIILLPILSSLLLQKFVGNSKVLMAGIILVLSLIQLCLTLSITKTEPNGYDLIDTLRKKDLTKGFADFWVAYKLTFLADESVILSPLWGADRYEPYTYSIINSAQGCYIFDLSESIQSARCEEFERTLSAVKTLSFTHNEYESYQIFSGLHITDGNANYPVKYFNPVYEDEYWEPLNPEGKPNKNKNYSFTIALPKGVYNFEFRVKYNGEYQNDVYCEDGAITVFNQINNSLIGRVQCKMDSFADSPVQIYRFKAYCNPLKYVCVLVSFFDANLELESMLIY</sequence>
<dbReference type="GO" id="GO:0016763">
    <property type="term" value="F:pentosyltransferase activity"/>
    <property type="evidence" value="ECO:0007669"/>
    <property type="project" value="TreeGrafter"/>
</dbReference>
<evidence type="ECO:0000256" key="8">
    <source>
        <dbReference type="SAM" id="Phobius"/>
    </source>
</evidence>
<evidence type="ECO:0000256" key="6">
    <source>
        <dbReference type="ARBA" id="ARBA00022989"/>
    </source>
</evidence>
<dbReference type="GO" id="GO:0005886">
    <property type="term" value="C:plasma membrane"/>
    <property type="evidence" value="ECO:0007669"/>
    <property type="project" value="UniProtKB-SubCell"/>
</dbReference>